<sequence>MPICTCTPARGTLTAAAEARLAADITRIHADINKVPPTYVDVVFSELPQDSVFVGGRPGTPLLVSGWARRGHPQTETTRLALERSAAASRIAGVPQDRVMVVIQDSPARSAVEAGRVLPDPGEEAEGLDG</sequence>
<feature type="compositionally biased region" description="Acidic residues" evidence="1">
    <location>
        <begin position="121"/>
        <end position="130"/>
    </location>
</feature>
<evidence type="ECO:0000313" key="3">
    <source>
        <dbReference type="EMBL" id="AWW35977.1"/>
    </source>
</evidence>
<dbReference type="AlphaFoldDB" id="A0A2Z4IT95"/>
<dbReference type="KEGG" id="scad:DN051_04375"/>
<dbReference type="Gene3D" id="3.30.429.10">
    <property type="entry name" value="Macrophage Migration Inhibitory Factor"/>
    <property type="match status" value="1"/>
</dbReference>
<keyword evidence="4" id="KW-1185">Reference proteome</keyword>
<dbReference type="EMBL" id="CP030073">
    <property type="protein sequence ID" value="AWW35977.1"/>
    <property type="molecule type" value="Genomic_DNA"/>
</dbReference>
<feature type="domain" description="Tautomerase cis-CaaD-like" evidence="2">
    <location>
        <begin position="1"/>
        <end position="126"/>
    </location>
</feature>
<evidence type="ECO:0000259" key="2">
    <source>
        <dbReference type="Pfam" id="PF14832"/>
    </source>
</evidence>
<reference evidence="3 4" key="1">
    <citation type="journal article" date="2019" name="Int. J. Syst. Evol. Microbiol.">
        <title>Streptomyces cadmiisoli sp. nov., a novel actinomycete isolated from cadmium-contaminated soil.</title>
        <authorList>
            <person name="Li K."/>
            <person name="Tang X."/>
            <person name="Zhao J."/>
            <person name="Guo Y."/>
            <person name="Tang Y."/>
            <person name="Gao J."/>
        </authorList>
    </citation>
    <scope>NUCLEOTIDE SEQUENCE [LARGE SCALE GENOMIC DNA]</scope>
    <source>
        <strain evidence="3 4">ZFG47</strain>
    </source>
</reference>
<proteinExistence type="predicted"/>
<dbReference type="InterPro" id="IPR028116">
    <property type="entry name" value="Cis-CaaD-like"/>
</dbReference>
<dbReference type="Proteomes" id="UP000249616">
    <property type="component" value="Chromosome"/>
</dbReference>
<dbReference type="Pfam" id="PF14832">
    <property type="entry name" value="Tautomerase_3"/>
    <property type="match status" value="1"/>
</dbReference>
<dbReference type="RefSeq" id="WP_112438032.1">
    <property type="nucleotide sequence ID" value="NZ_CP030073.1"/>
</dbReference>
<gene>
    <name evidence="3" type="ORF">DN051_04375</name>
</gene>
<organism evidence="3 4">
    <name type="scientific">Streptomyces cadmiisoli</name>
    <dbReference type="NCBI Taxonomy" id="2184053"/>
    <lineage>
        <taxon>Bacteria</taxon>
        <taxon>Bacillati</taxon>
        <taxon>Actinomycetota</taxon>
        <taxon>Actinomycetes</taxon>
        <taxon>Kitasatosporales</taxon>
        <taxon>Streptomycetaceae</taxon>
        <taxon>Streptomyces</taxon>
        <taxon>Streptomyces aurantiacus group</taxon>
    </lineage>
</organism>
<dbReference type="InterPro" id="IPR014347">
    <property type="entry name" value="Tautomerase/MIF_sf"/>
</dbReference>
<feature type="region of interest" description="Disordered" evidence="1">
    <location>
        <begin position="111"/>
        <end position="130"/>
    </location>
</feature>
<evidence type="ECO:0000313" key="4">
    <source>
        <dbReference type="Proteomes" id="UP000249616"/>
    </source>
</evidence>
<accession>A0A2Z4IT95</accession>
<evidence type="ECO:0000256" key="1">
    <source>
        <dbReference type="SAM" id="MobiDB-lite"/>
    </source>
</evidence>
<dbReference type="SUPFAM" id="SSF55331">
    <property type="entry name" value="Tautomerase/MIF"/>
    <property type="match status" value="1"/>
</dbReference>
<protein>
    <submittedName>
        <fullName evidence="3">Tautomerase</fullName>
    </submittedName>
</protein>
<name>A0A2Z4IT95_9ACTN</name>